<organism evidence="3 4">
    <name type="scientific">Symbiodinium microadriaticum</name>
    <name type="common">Dinoflagellate</name>
    <name type="synonym">Zooxanthella microadriatica</name>
    <dbReference type="NCBI Taxonomy" id="2951"/>
    <lineage>
        <taxon>Eukaryota</taxon>
        <taxon>Sar</taxon>
        <taxon>Alveolata</taxon>
        <taxon>Dinophyceae</taxon>
        <taxon>Suessiales</taxon>
        <taxon>Symbiodiniaceae</taxon>
        <taxon>Symbiodinium</taxon>
    </lineage>
</organism>
<dbReference type="SUPFAM" id="SSF48452">
    <property type="entry name" value="TPR-like"/>
    <property type="match status" value="1"/>
</dbReference>
<keyword evidence="4" id="KW-1185">Reference proteome</keyword>
<evidence type="ECO:0000256" key="2">
    <source>
        <dbReference type="SAM" id="Coils"/>
    </source>
</evidence>
<dbReference type="Pfam" id="PF13424">
    <property type="entry name" value="TPR_12"/>
    <property type="match status" value="1"/>
</dbReference>
<dbReference type="InterPro" id="IPR011990">
    <property type="entry name" value="TPR-like_helical_dom_sf"/>
</dbReference>
<gene>
    <name evidence="3" type="ORF">AK812_SmicGene20130</name>
</gene>
<proteinExistence type="predicted"/>
<dbReference type="InterPro" id="IPR027417">
    <property type="entry name" value="P-loop_NTPase"/>
</dbReference>
<dbReference type="Proteomes" id="UP000186817">
    <property type="component" value="Unassembled WGS sequence"/>
</dbReference>
<dbReference type="EMBL" id="LSRX01000429">
    <property type="protein sequence ID" value="OLP97524.1"/>
    <property type="molecule type" value="Genomic_DNA"/>
</dbReference>
<sequence length="905" mass="101607">MFGVGITDYSWRRLPNAKPEVECLGRSFGCRGYDCYILLDAQESEDVKKFLADLQVSEFTKVLCGYVAAHGVETVDGNVRILLMSSTNEQDADAQHWVTVDDLCNILLTLSCSEDADVYLFLNFCRCQVATSCMEKNGHVQTKRKSLSRKIHIMWACASGQAALEGKPGDFSPFAACLMPLLQEDRDWSFQDLFNKLQPAVSTQSRAACNGFLRPQQLTLTQSAAASYGIFTADAKPKAPRLVGVPAANETFTGRARELELIQTTFNKAAGQCAIVQTRAITGLGGIGKTQLAKAFVYMHQHMYDVVLWIDAERDLATSFRSCAASLVELGPDLTPMQVKAKLDDHLRQYKYWLIIFDNVEKTADIEPYRPAGTGHVLITSRYQLWNKGSTVELGRLARIDAVVLLYRKIFSDDAAAMDTAKAHVRDSLLPWDSQDPADRSAQPPACVPADVVQCWELAALLDDFPLALVQASAAIRFFGFATIHDYCEEYRTAYSSLQKEEEDSLDPGYADGYNRSVHATLKIILSKLAQRDMNHTSASERVLGAVALLDAAIIPHNLLVALVEEMCPELTSNVQKLGVLGNLWRCSLISRLTEDLLDKSTSGNCQQDYTVHRVVQQFVLCQMDQDSRHEAVHGVSKVLNSLLKRSLHESPETVKENRLLLPHVRALTASDKDVQELKDRDPIVLGNLLCLAADFYVHEQRDRKTAKHFLDMADRHSPSATSDAMLQLSVRLLGLQCMFKENLEGNVAEAESHLLQALRLCPDQSPLRAELLHLKGNLKYRQQKFEEAQRYMEEALEMKKQHPAEYNQASLAYSEHGLGNVYAKMHQIFRADTAYAHAIENKVSFYRCEDHLDVARSQCRQVKNMLDQRLMSTADRMKAFQLMMNVVTVFERDLDEEHYEVINA</sequence>
<dbReference type="AlphaFoldDB" id="A0A1Q9DQV1"/>
<name>A0A1Q9DQV1_SYMMI</name>
<dbReference type="SUPFAM" id="SSF52540">
    <property type="entry name" value="P-loop containing nucleoside triphosphate hydrolases"/>
    <property type="match status" value="1"/>
</dbReference>
<feature type="coiled-coil region" evidence="2">
    <location>
        <begin position="741"/>
        <end position="802"/>
    </location>
</feature>
<dbReference type="Gene3D" id="1.25.40.10">
    <property type="entry name" value="Tetratricopeptide repeat domain"/>
    <property type="match status" value="1"/>
</dbReference>
<dbReference type="PANTHER" id="PTHR35205">
    <property type="entry name" value="NB-ARC AND TPR DOMAIN PROTEIN"/>
    <property type="match status" value="1"/>
</dbReference>
<dbReference type="InterPro" id="IPR019734">
    <property type="entry name" value="TPR_rpt"/>
</dbReference>
<keyword evidence="1" id="KW-0802">TPR repeat</keyword>
<accession>A0A1Q9DQV1</accession>
<keyword evidence="2" id="KW-0175">Coiled coil</keyword>
<dbReference type="Gene3D" id="3.40.50.300">
    <property type="entry name" value="P-loop containing nucleotide triphosphate hydrolases"/>
    <property type="match status" value="1"/>
</dbReference>
<reference evidence="3 4" key="1">
    <citation type="submission" date="2016-02" db="EMBL/GenBank/DDBJ databases">
        <title>Genome analysis of coral dinoflagellate symbionts highlights evolutionary adaptations to a symbiotic lifestyle.</title>
        <authorList>
            <person name="Aranda M."/>
            <person name="Li Y."/>
            <person name="Liew Y.J."/>
            <person name="Baumgarten S."/>
            <person name="Simakov O."/>
            <person name="Wilson M."/>
            <person name="Piel J."/>
            <person name="Ashoor H."/>
            <person name="Bougouffa S."/>
            <person name="Bajic V.B."/>
            <person name="Ryu T."/>
            <person name="Ravasi T."/>
            <person name="Bayer T."/>
            <person name="Micklem G."/>
            <person name="Kim H."/>
            <person name="Bhak J."/>
            <person name="Lajeunesse T.C."/>
            <person name="Voolstra C.R."/>
        </authorList>
    </citation>
    <scope>NUCLEOTIDE SEQUENCE [LARGE SCALE GENOMIC DNA]</scope>
    <source>
        <strain evidence="3 4">CCMP2467</strain>
    </source>
</reference>
<dbReference type="OrthoDB" id="409916at2759"/>
<evidence type="ECO:0000313" key="4">
    <source>
        <dbReference type="Proteomes" id="UP000186817"/>
    </source>
</evidence>
<evidence type="ECO:0000313" key="3">
    <source>
        <dbReference type="EMBL" id="OLP97524.1"/>
    </source>
</evidence>
<comment type="caution">
    <text evidence="3">The sequence shown here is derived from an EMBL/GenBank/DDBJ whole genome shotgun (WGS) entry which is preliminary data.</text>
</comment>
<dbReference type="PANTHER" id="PTHR35205:SF1">
    <property type="entry name" value="ZU5 DOMAIN-CONTAINING PROTEIN"/>
    <property type="match status" value="1"/>
</dbReference>
<evidence type="ECO:0000256" key="1">
    <source>
        <dbReference type="PROSITE-ProRule" id="PRU00339"/>
    </source>
</evidence>
<feature type="repeat" description="TPR" evidence="1">
    <location>
        <begin position="770"/>
        <end position="803"/>
    </location>
</feature>
<dbReference type="PROSITE" id="PS50005">
    <property type="entry name" value="TPR"/>
    <property type="match status" value="1"/>
</dbReference>
<protein>
    <submittedName>
        <fullName evidence="3">Uncharacterized protein</fullName>
    </submittedName>
</protein>